<dbReference type="GO" id="GO:0017056">
    <property type="term" value="F:structural constituent of nuclear pore"/>
    <property type="evidence" value="ECO:0007669"/>
    <property type="project" value="InterPro"/>
</dbReference>
<dbReference type="GO" id="GO:0006405">
    <property type="term" value="P:RNA export from nucleus"/>
    <property type="evidence" value="ECO:0007669"/>
    <property type="project" value="TreeGrafter"/>
</dbReference>
<dbReference type="GO" id="GO:0044611">
    <property type="term" value="C:nuclear pore inner ring"/>
    <property type="evidence" value="ECO:0007669"/>
    <property type="project" value="TreeGrafter"/>
</dbReference>
<name>A0AAU9RS88_THLAR</name>
<dbReference type="Proteomes" id="UP000836841">
    <property type="component" value="Unassembled WGS sequence"/>
</dbReference>
<dbReference type="PANTHER" id="PTHR10350:SF6">
    <property type="entry name" value="NUCLEAR PORE COMPLEX PROTEIN NUP155"/>
    <property type="match status" value="1"/>
</dbReference>
<evidence type="ECO:0000313" key="2">
    <source>
        <dbReference type="Proteomes" id="UP000836841"/>
    </source>
</evidence>
<dbReference type="AlphaFoldDB" id="A0AAU9RS88"/>
<dbReference type="Gene3D" id="1.20.58.1780">
    <property type="match status" value="1"/>
</dbReference>
<organism evidence="1 2">
    <name type="scientific">Thlaspi arvense</name>
    <name type="common">Field penny-cress</name>
    <dbReference type="NCBI Taxonomy" id="13288"/>
    <lineage>
        <taxon>Eukaryota</taxon>
        <taxon>Viridiplantae</taxon>
        <taxon>Streptophyta</taxon>
        <taxon>Embryophyta</taxon>
        <taxon>Tracheophyta</taxon>
        <taxon>Spermatophyta</taxon>
        <taxon>Magnoliopsida</taxon>
        <taxon>eudicotyledons</taxon>
        <taxon>Gunneridae</taxon>
        <taxon>Pentapetalae</taxon>
        <taxon>rosids</taxon>
        <taxon>malvids</taxon>
        <taxon>Brassicales</taxon>
        <taxon>Brassicaceae</taxon>
        <taxon>Thlaspideae</taxon>
        <taxon>Thlaspi</taxon>
    </lineage>
</organism>
<proteinExistence type="predicted"/>
<sequence>MVDIMRRLLECKSPRSMLEDFFNRYGAGEAVAMCLMRVARIVHTDHMITNVVVDKAVEALRTLHLLGSLLCEEGKL</sequence>
<dbReference type="GO" id="GO:0006606">
    <property type="term" value="P:protein import into nucleus"/>
    <property type="evidence" value="ECO:0007669"/>
    <property type="project" value="TreeGrafter"/>
</dbReference>
<dbReference type="GO" id="GO:0000972">
    <property type="term" value="P:transcription-dependent tethering of RNA polymerase II gene DNA at nuclear periphery"/>
    <property type="evidence" value="ECO:0007669"/>
    <property type="project" value="TreeGrafter"/>
</dbReference>
<comment type="caution">
    <text evidence="1">The sequence shown here is derived from an EMBL/GenBank/DDBJ whole genome shotgun (WGS) entry which is preliminary data.</text>
</comment>
<protein>
    <submittedName>
        <fullName evidence="1">Uncharacterized protein</fullName>
    </submittedName>
</protein>
<dbReference type="PANTHER" id="PTHR10350">
    <property type="entry name" value="NUCLEAR PORE COMPLEX PROTEIN NUP155"/>
    <property type="match status" value="1"/>
</dbReference>
<reference evidence="1 2" key="1">
    <citation type="submission" date="2022-03" db="EMBL/GenBank/DDBJ databases">
        <authorList>
            <person name="Nunn A."/>
            <person name="Chopra R."/>
            <person name="Nunn A."/>
            <person name="Contreras Garrido A."/>
        </authorList>
    </citation>
    <scope>NUCLEOTIDE SEQUENCE [LARGE SCALE GENOMIC DNA]</scope>
</reference>
<keyword evidence="2" id="KW-1185">Reference proteome</keyword>
<evidence type="ECO:0000313" key="1">
    <source>
        <dbReference type="EMBL" id="CAH2049438.1"/>
    </source>
</evidence>
<dbReference type="GO" id="GO:0036228">
    <property type="term" value="P:protein localization to nuclear inner membrane"/>
    <property type="evidence" value="ECO:0007669"/>
    <property type="project" value="TreeGrafter"/>
</dbReference>
<accession>A0AAU9RS88</accession>
<dbReference type="InterPro" id="IPR004870">
    <property type="entry name" value="Nucleoporin_Nup155"/>
</dbReference>
<dbReference type="EMBL" id="CAJVSB020000282">
    <property type="protein sequence ID" value="CAH2049438.1"/>
    <property type="molecule type" value="Genomic_DNA"/>
</dbReference>
<gene>
    <name evidence="1" type="ORF">TAV2_LOCUS8287</name>
</gene>